<keyword evidence="2" id="KW-1185">Reference proteome</keyword>
<dbReference type="RefSeq" id="WP_341693741.1">
    <property type="nucleotide sequence ID" value="NZ_JBBYHS010000014.1"/>
</dbReference>
<evidence type="ECO:0008006" key="3">
    <source>
        <dbReference type="Google" id="ProtNLM"/>
    </source>
</evidence>
<dbReference type="PROSITE" id="PS51257">
    <property type="entry name" value="PROKAR_LIPOPROTEIN"/>
    <property type="match status" value="1"/>
</dbReference>
<sequence>MKKSILIIVFTCAAFLVSCTPRTYEDISEETETSTSPTYTANVGPVIQANCVGCHSDGGRFPTLETYDQVKDATQNGDLICRIDQTQSCGSVMPRSGPMPRATIDMIILWQKEGYKN</sequence>
<gene>
    <name evidence="1" type="ORF">AAEO57_14485</name>
</gene>
<dbReference type="EMBL" id="JBBYHS010000014">
    <property type="protein sequence ID" value="MEL1254994.1"/>
    <property type="molecule type" value="Genomic_DNA"/>
</dbReference>
<comment type="caution">
    <text evidence="1">The sequence shown here is derived from an EMBL/GenBank/DDBJ whole genome shotgun (WGS) entry which is preliminary data.</text>
</comment>
<name>A0ABU9ISL6_9FLAO</name>
<reference evidence="1 2" key="1">
    <citation type="submission" date="2024-04" db="EMBL/GenBank/DDBJ databases">
        <title>Flavobacterium sp. DGU38 16S ribosomal RNA gene Genome sequencing and assembly.</title>
        <authorList>
            <person name="Park S."/>
        </authorList>
    </citation>
    <scope>NUCLEOTIDE SEQUENCE [LARGE SCALE GENOMIC DNA]</scope>
    <source>
        <strain evidence="1 2">DGU38</strain>
    </source>
</reference>
<accession>A0ABU9ISL6</accession>
<evidence type="ECO:0000313" key="2">
    <source>
        <dbReference type="Proteomes" id="UP001485226"/>
    </source>
</evidence>
<protein>
    <recommendedName>
        <fullName evidence="3">Cytochrome c domain-containing protein</fullName>
    </recommendedName>
</protein>
<organism evidence="1 2">
    <name type="scientific">Flavobacterium calami</name>
    <dbReference type="NCBI Taxonomy" id="3139144"/>
    <lineage>
        <taxon>Bacteria</taxon>
        <taxon>Pseudomonadati</taxon>
        <taxon>Bacteroidota</taxon>
        <taxon>Flavobacteriia</taxon>
        <taxon>Flavobacteriales</taxon>
        <taxon>Flavobacteriaceae</taxon>
        <taxon>Flavobacterium</taxon>
    </lineage>
</organism>
<proteinExistence type="predicted"/>
<evidence type="ECO:0000313" key="1">
    <source>
        <dbReference type="EMBL" id="MEL1254994.1"/>
    </source>
</evidence>
<dbReference type="Proteomes" id="UP001485226">
    <property type="component" value="Unassembled WGS sequence"/>
</dbReference>